<feature type="compositionally biased region" description="Pro residues" evidence="1">
    <location>
        <begin position="36"/>
        <end position="46"/>
    </location>
</feature>
<keyword evidence="3" id="KW-1185">Reference proteome</keyword>
<sequence length="96" mass="10313">MAGRGGRGCAGTAARPSLRASPGIHCPKTMRRVKKPSPPSGTPPSKQPFSHPYQPVTWLCDRLKCFQLSNDGPTPNPHSAFKEINYIPTSTPAKTS</sequence>
<name>E3JX65_PUCGT</name>
<reference evidence="3" key="2">
    <citation type="journal article" date="2011" name="Proc. Natl. Acad. Sci. U.S.A.">
        <title>Obligate biotrophy features unraveled by the genomic analysis of rust fungi.</title>
        <authorList>
            <person name="Duplessis S."/>
            <person name="Cuomo C.A."/>
            <person name="Lin Y.-C."/>
            <person name="Aerts A."/>
            <person name="Tisserant E."/>
            <person name="Veneault-Fourrey C."/>
            <person name="Joly D.L."/>
            <person name="Hacquard S."/>
            <person name="Amselem J."/>
            <person name="Cantarel B.L."/>
            <person name="Chiu R."/>
            <person name="Coutinho P.M."/>
            <person name="Feau N."/>
            <person name="Field M."/>
            <person name="Frey P."/>
            <person name="Gelhaye E."/>
            <person name="Goldberg J."/>
            <person name="Grabherr M.G."/>
            <person name="Kodira C.D."/>
            <person name="Kohler A."/>
            <person name="Kuees U."/>
            <person name="Lindquist E.A."/>
            <person name="Lucas S.M."/>
            <person name="Mago R."/>
            <person name="Mauceli E."/>
            <person name="Morin E."/>
            <person name="Murat C."/>
            <person name="Pangilinan J.L."/>
            <person name="Park R."/>
            <person name="Pearson M."/>
            <person name="Quesneville H."/>
            <person name="Rouhier N."/>
            <person name="Sakthikumar S."/>
            <person name="Salamov A.A."/>
            <person name="Schmutz J."/>
            <person name="Selles B."/>
            <person name="Shapiro H."/>
            <person name="Tanguay P."/>
            <person name="Tuskan G.A."/>
            <person name="Henrissat B."/>
            <person name="Van de Peer Y."/>
            <person name="Rouze P."/>
            <person name="Ellis J.G."/>
            <person name="Dodds P.N."/>
            <person name="Schein J.E."/>
            <person name="Zhong S."/>
            <person name="Hamelin R.C."/>
            <person name="Grigoriev I.V."/>
            <person name="Szabo L.J."/>
            <person name="Martin F."/>
        </authorList>
    </citation>
    <scope>NUCLEOTIDE SEQUENCE [LARGE SCALE GENOMIC DNA]</scope>
    <source>
        <strain evidence="3">CRL 75-36-700-3 / race SCCL</strain>
    </source>
</reference>
<proteinExistence type="predicted"/>
<dbReference type="OrthoDB" id="10344875at2759"/>
<feature type="compositionally biased region" description="Polar residues" evidence="1">
    <location>
        <begin position="87"/>
        <end position="96"/>
    </location>
</feature>
<feature type="region of interest" description="Disordered" evidence="1">
    <location>
        <begin position="71"/>
        <end position="96"/>
    </location>
</feature>
<dbReference type="AlphaFoldDB" id="E3JX65"/>
<dbReference type="Proteomes" id="UP000008783">
    <property type="component" value="Unassembled WGS sequence"/>
</dbReference>
<evidence type="ECO:0000313" key="2">
    <source>
        <dbReference type="EMBL" id="EFP76640.2"/>
    </source>
</evidence>
<reference key="1">
    <citation type="submission" date="2007-01" db="EMBL/GenBank/DDBJ databases">
        <title>The Genome Sequence of Puccinia graminis f. sp. tritici Strain CRL 75-36-700-3.</title>
        <authorList>
            <consortium name="The Broad Institute Genome Sequencing Platform"/>
            <person name="Birren B."/>
            <person name="Lander E."/>
            <person name="Galagan J."/>
            <person name="Nusbaum C."/>
            <person name="Devon K."/>
            <person name="Cuomo C."/>
            <person name="Jaffe D."/>
            <person name="Butler J."/>
            <person name="Alvarez P."/>
            <person name="Gnerre S."/>
            <person name="Grabherr M."/>
            <person name="Mauceli E."/>
            <person name="Brockman W."/>
            <person name="Young S."/>
            <person name="LaButti K."/>
            <person name="Sykes S."/>
            <person name="DeCaprio D."/>
            <person name="Crawford M."/>
            <person name="Koehrsen M."/>
            <person name="Engels R."/>
            <person name="Montgomery P."/>
            <person name="Pearson M."/>
            <person name="Howarth C."/>
            <person name="Larson L."/>
            <person name="White J."/>
            <person name="Zeng Q."/>
            <person name="Kodira C."/>
            <person name="Yandava C."/>
            <person name="Alvarado L."/>
            <person name="O'Leary S."/>
            <person name="Szabo L."/>
            <person name="Dean R."/>
            <person name="Schein J."/>
        </authorList>
    </citation>
    <scope>NUCLEOTIDE SEQUENCE</scope>
    <source>
        <strain>CRL 75-36-700-3</strain>
    </source>
</reference>
<dbReference type="VEuPathDB" id="FungiDB:PGTG_02101"/>
<accession>E3JX65</accession>
<evidence type="ECO:0000313" key="3">
    <source>
        <dbReference type="Proteomes" id="UP000008783"/>
    </source>
</evidence>
<dbReference type="RefSeq" id="XP_003321059.2">
    <property type="nucleotide sequence ID" value="XM_003321011.2"/>
</dbReference>
<dbReference type="KEGG" id="pgr:PGTG_02101"/>
<gene>
    <name evidence="2" type="ORF">PGTG_02101</name>
</gene>
<organism evidence="2 3">
    <name type="scientific">Puccinia graminis f. sp. tritici (strain CRL 75-36-700-3 / race SCCL)</name>
    <name type="common">Black stem rust fungus</name>
    <dbReference type="NCBI Taxonomy" id="418459"/>
    <lineage>
        <taxon>Eukaryota</taxon>
        <taxon>Fungi</taxon>
        <taxon>Dikarya</taxon>
        <taxon>Basidiomycota</taxon>
        <taxon>Pucciniomycotina</taxon>
        <taxon>Pucciniomycetes</taxon>
        <taxon>Pucciniales</taxon>
        <taxon>Pucciniaceae</taxon>
        <taxon>Puccinia</taxon>
    </lineage>
</organism>
<dbReference type="GeneID" id="10528578"/>
<feature type="region of interest" description="Disordered" evidence="1">
    <location>
        <begin position="1"/>
        <end position="53"/>
    </location>
</feature>
<evidence type="ECO:0000256" key="1">
    <source>
        <dbReference type="SAM" id="MobiDB-lite"/>
    </source>
</evidence>
<dbReference type="InParanoid" id="E3JX65"/>
<dbReference type="EMBL" id="DS178266">
    <property type="protein sequence ID" value="EFP76640.2"/>
    <property type="molecule type" value="Genomic_DNA"/>
</dbReference>
<dbReference type="HOGENOM" id="CLU_2360781_0_0_1"/>
<protein>
    <submittedName>
        <fullName evidence="2">Uncharacterized protein</fullName>
    </submittedName>
</protein>